<dbReference type="InterPro" id="IPR050439">
    <property type="entry name" value="ADAMTS_ADAMTS-like"/>
</dbReference>
<comment type="subcellular location">
    <subcellularLocation>
        <location evidence="1">Secreted</location>
    </subcellularLocation>
</comment>
<organism evidence="4 5">
    <name type="scientific">Eschrichtius robustus</name>
    <name type="common">California gray whale</name>
    <name type="synonym">Eschrichtius gibbosus</name>
    <dbReference type="NCBI Taxonomy" id="9764"/>
    <lineage>
        <taxon>Eukaryota</taxon>
        <taxon>Metazoa</taxon>
        <taxon>Chordata</taxon>
        <taxon>Craniata</taxon>
        <taxon>Vertebrata</taxon>
        <taxon>Euteleostomi</taxon>
        <taxon>Mammalia</taxon>
        <taxon>Eutheria</taxon>
        <taxon>Laurasiatheria</taxon>
        <taxon>Artiodactyla</taxon>
        <taxon>Whippomorpha</taxon>
        <taxon>Cetacea</taxon>
        <taxon>Mysticeti</taxon>
        <taxon>Eschrichtiidae</taxon>
        <taxon>Eschrichtius</taxon>
    </lineage>
</organism>
<dbReference type="FunFam" id="2.60.120.830:FF:000001">
    <property type="entry name" value="A disintegrin and metalloproteinase with thrombospondin motifs 1"/>
    <property type="match status" value="1"/>
</dbReference>
<gene>
    <name evidence="4" type="ORF">J1605_020779</name>
</gene>
<evidence type="ECO:0000259" key="3">
    <source>
        <dbReference type="Pfam" id="PF05986"/>
    </source>
</evidence>
<dbReference type="Gene3D" id="2.60.120.830">
    <property type="match status" value="1"/>
</dbReference>
<dbReference type="GO" id="GO:0005576">
    <property type="term" value="C:extracellular region"/>
    <property type="evidence" value="ECO:0007669"/>
    <property type="project" value="UniProtKB-SubCell"/>
</dbReference>
<keyword evidence="2" id="KW-0964">Secreted</keyword>
<comment type="caution">
    <text evidence="4">The sequence shown here is derived from an EMBL/GenBank/DDBJ whole genome shotgun (WGS) entry which is preliminary data.</text>
</comment>
<dbReference type="PANTHER" id="PTHR13723">
    <property type="entry name" value="ADAMTS A DISINTEGRIN AND METALLOPROTEASE WITH THROMBOSPONDIN MOTIFS PROTEASE"/>
    <property type="match status" value="1"/>
</dbReference>
<evidence type="ECO:0000256" key="2">
    <source>
        <dbReference type="ARBA" id="ARBA00022525"/>
    </source>
</evidence>
<evidence type="ECO:0000313" key="4">
    <source>
        <dbReference type="EMBL" id="KAJ8791109.1"/>
    </source>
</evidence>
<dbReference type="EMBL" id="JAIQCJ010001309">
    <property type="protein sequence ID" value="KAJ8791109.1"/>
    <property type="molecule type" value="Genomic_DNA"/>
</dbReference>
<dbReference type="GO" id="GO:0030198">
    <property type="term" value="P:extracellular matrix organization"/>
    <property type="evidence" value="ECO:0007669"/>
    <property type="project" value="TreeGrafter"/>
</dbReference>
<dbReference type="GO" id="GO:0004222">
    <property type="term" value="F:metalloendopeptidase activity"/>
    <property type="evidence" value="ECO:0007669"/>
    <property type="project" value="TreeGrafter"/>
</dbReference>
<dbReference type="GO" id="GO:0006508">
    <property type="term" value="P:proteolysis"/>
    <property type="evidence" value="ECO:0007669"/>
    <property type="project" value="TreeGrafter"/>
</dbReference>
<feature type="domain" description="ADAMTS/ADAMTS-like Spacer 1" evidence="3">
    <location>
        <begin position="86"/>
        <end position="183"/>
    </location>
</feature>
<dbReference type="PANTHER" id="PTHR13723:SF140">
    <property type="entry name" value="A DISINTEGRIN AND METALLOPROTEINASE WITH THROMBOSPONDIN MOTIFS 16"/>
    <property type="match status" value="1"/>
</dbReference>
<dbReference type="Pfam" id="PF05986">
    <property type="entry name" value="ADAMTS_spacer1"/>
    <property type="match status" value="1"/>
</dbReference>
<dbReference type="GO" id="GO:0031012">
    <property type="term" value="C:extracellular matrix"/>
    <property type="evidence" value="ECO:0007669"/>
    <property type="project" value="TreeGrafter"/>
</dbReference>
<name>A0AB34HHK3_ESCRO</name>
<dbReference type="Proteomes" id="UP001159641">
    <property type="component" value="Unassembled WGS sequence"/>
</dbReference>
<reference evidence="4 5" key="1">
    <citation type="submission" date="2022-11" db="EMBL/GenBank/DDBJ databases">
        <title>Whole genome sequence of Eschrichtius robustus ER-17-0199.</title>
        <authorList>
            <person name="Bruniche-Olsen A."/>
            <person name="Black A.N."/>
            <person name="Fields C.J."/>
            <person name="Walden K."/>
            <person name="Dewoody J.A."/>
        </authorList>
    </citation>
    <scope>NUCLEOTIDE SEQUENCE [LARGE SCALE GENOMIC DNA]</scope>
    <source>
        <strain evidence="4">ER-17-0199</strain>
        <tissue evidence="4">Blubber</tissue>
    </source>
</reference>
<evidence type="ECO:0000256" key="1">
    <source>
        <dbReference type="ARBA" id="ARBA00004613"/>
    </source>
</evidence>
<protein>
    <recommendedName>
        <fullName evidence="3">ADAMTS/ADAMTS-like Spacer 1 domain-containing protein</fullName>
    </recommendedName>
</protein>
<accession>A0AB34HHK3</accession>
<keyword evidence="5" id="KW-1185">Reference proteome</keyword>
<dbReference type="InterPro" id="IPR010294">
    <property type="entry name" value="ADAMTS_spacer1"/>
</dbReference>
<dbReference type="AlphaFoldDB" id="A0AB34HHK3"/>
<evidence type="ECO:0000313" key="5">
    <source>
        <dbReference type="Proteomes" id="UP001159641"/>
    </source>
</evidence>
<proteinExistence type="predicted"/>
<sequence length="192" mass="22168">MEPPAGFFYLTVSLFRQREDLRRRGVSQGSALHKPQCAEYNSKRFRGWYYKWKPYTHRVGCDNVLGSDAVEDSCGVCRGSNSSCTTHKGLYAKQHRANQYYQMVIIPSGARSIRIYEMNVSTSYISVRNALKKYYLNGHWTVDWPGRYKFSGTAFDYRRSYREPESLTSPGPTNETLIVEMAEAHDIQMGIF</sequence>